<organism evidence="1">
    <name type="scientific">Leptolyngbya boryana CZ1</name>
    <dbReference type="NCBI Taxonomy" id="3060204"/>
    <lineage>
        <taxon>Bacteria</taxon>
        <taxon>Bacillati</taxon>
        <taxon>Cyanobacteriota</taxon>
        <taxon>Cyanophyceae</taxon>
        <taxon>Leptolyngbyales</taxon>
        <taxon>Leptolyngbyaceae</taxon>
        <taxon>Leptolyngbya group</taxon>
        <taxon>Leptolyngbya</taxon>
    </lineage>
</organism>
<proteinExistence type="predicted"/>
<name>A0AA96WST8_LEPBY</name>
<sequence length="230" mass="25817">MKLKKININTSCRHCYAYATPETAISQSVQAHKIENPIFSRKRRSTMLYRDWYSFSFQVRKQKQENHTTMMRNLFLLGAVLLTLSSCRSPDPIKLEISPSPVAASPVAKPTTKGKTLTINIYQIDSECNKFKTTKASVPANQPVTQAIAQTLEKANSESLDVAGYRVKVKSRVATVDFRPVPNARKSLTTLANCEQLALFGSVRRTLTQNPALKIKSVRFTDRGQLIKPQ</sequence>
<accession>A0AA96WST8</accession>
<dbReference type="EMBL" id="CP130144">
    <property type="protein sequence ID" value="WNZ44942.1"/>
    <property type="molecule type" value="Genomic_DNA"/>
</dbReference>
<reference evidence="1" key="2">
    <citation type="submission" date="2023-07" db="EMBL/GenBank/DDBJ databases">
        <authorList>
            <person name="Bai X.-H."/>
            <person name="Wang H.-H."/>
            <person name="Wang J."/>
            <person name="Ma M.-Y."/>
            <person name="Hu H.-H."/>
            <person name="Song Z.-L."/>
            <person name="Ma H.-G."/>
            <person name="Fan Y."/>
            <person name="Du C.-Y."/>
            <person name="Xu J.-C."/>
        </authorList>
    </citation>
    <scope>NUCLEOTIDE SEQUENCE</scope>
    <source>
        <strain evidence="1">CZ1</strain>
    </source>
</reference>
<reference evidence="1" key="1">
    <citation type="journal article" date="2023" name="Plants (Basel)">
        <title>Genomic Analysis of Leptolyngbya boryana CZ1 Reveals Efficient Carbon Fixation Modules.</title>
        <authorList>
            <person name="Bai X."/>
            <person name="Wang H."/>
            <person name="Cheng W."/>
            <person name="Wang J."/>
            <person name="Ma M."/>
            <person name="Hu H."/>
            <person name="Song Z."/>
            <person name="Ma H."/>
            <person name="Fan Y."/>
            <person name="Du C."/>
            <person name="Xu J."/>
        </authorList>
    </citation>
    <scope>NUCLEOTIDE SEQUENCE</scope>
    <source>
        <strain evidence="1">CZ1</strain>
    </source>
</reference>
<dbReference type="AlphaFoldDB" id="A0AA96WST8"/>
<evidence type="ECO:0000313" key="1">
    <source>
        <dbReference type="EMBL" id="WNZ44942.1"/>
    </source>
</evidence>
<gene>
    <name evidence="1" type="ORF">Q2T42_24410</name>
</gene>
<dbReference type="RefSeq" id="WP_268184203.1">
    <property type="nucleotide sequence ID" value="NZ_CP130144.1"/>
</dbReference>
<protein>
    <submittedName>
        <fullName evidence="1">GerMN domain-containing protein</fullName>
    </submittedName>
</protein>